<dbReference type="EMBL" id="JAVDYB010000001">
    <property type="protein sequence ID" value="MDR7276370.1"/>
    <property type="molecule type" value="Genomic_DNA"/>
</dbReference>
<dbReference type="Pfam" id="PF19953">
    <property type="entry name" value="EACC1"/>
    <property type="match status" value="1"/>
</dbReference>
<protein>
    <submittedName>
        <fullName evidence="1">Uncharacterized protein</fullName>
    </submittedName>
</protein>
<dbReference type="Proteomes" id="UP001183643">
    <property type="component" value="Unassembled WGS sequence"/>
</dbReference>
<dbReference type="InterPro" id="IPR045428">
    <property type="entry name" value="EACC1"/>
</dbReference>
<dbReference type="RefSeq" id="WP_310368445.1">
    <property type="nucleotide sequence ID" value="NZ_JAVDYB010000001.1"/>
</dbReference>
<comment type="caution">
    <text evidence="1">The sequence shown here is derived from an EMBL/GenBank/DDBJ whole genome shotgun (WGS) entry which is preliminary data.</text>
</comment>
<name>A0AAE3YPQ1_9ACTN</name>
<evidence type="ECO:0000313" key="2">
    <source>
        <dbReference type="Proteomes" id="UP001183643"/>
    </source>
</evidence>
<keyword evidence="2" id="KW-1185">Reference proteome</keyword>
<proteinExistence type="predicted"/>
<accession>A0AAE3YPQ1</accession>
<reference evidence="1" key="1">
    <citation type="submission" date="2023-07" db="EMBL/GenBank/DDBJ databases">
        <title>Sequencing the genomes of 1000 actinobacteria strains.</title>
        <authorList>
            <person name="Klenk H.-P."/>
        </authorList>
    </citation>
    <scope>NUCLEOTIDE SEQUENCE</scope>
    <source>
        <strain evidence="1">DSM 44707</strain>
    </source>
</reference>
<gene>
    <name evidence="1" type="ORF">J2S41_003148</name>
</gene>
<evidence type="ECO:0000313" key="1">
    <source>
        <dbReference type="EMBL" id="MDR7276370.1"/>
    </source>
</evidence>
<organism evidence="1 2">
    <name type="scientific">Catenuloplanes atrovinosus</name>
    <dbReference type="NCBI Taxonomy" id="137266"/>
    <lineage>
        <taxon>Bacteria</taxon>
        <taxon>Bacillati</taxon>
        <taxon>Actinomycetota</taxon>
        <taxon>Actinomycetes</taxon>
        <taxon>Micromonosporales</taxon>
        <taxon>Micromonosporaceae</taxon>
        <taxon>Catenuloplanes</taxon>
    </lineage>
</organism>
<dbReference type="AlphaFoldDB" id="A0AAE3YPQ1"/>
<sequence>MNGPFEVSIRVDDQPSLYRWLTLDPDVRRHATVTLPSAPPRPGGMGGALDVINVVLGNGIALSSLLVAVSAWRESRPRPPVTRIERGDVSITIEDASPETVRRIVDALGDPPAEPGDGAL</sequence>